<evidence type="ECO:0000313" key="1">
    <source>
        <dbReference type="EMBL" id="PXV86248.1"/>
    </source>
</evidence>
<evidence type="ECO:0000313" key="2">
    <source>
        <dbReference type="Proteomes" id="UP000247523"/>
    </source>
</evidence>
<dbReference type="EMBL" id="QICS01000013">
    <property type="protein sequence ID" value="PXV86248.1"/>
    <property type="molecule type" value="Genomic_DNA"/>
</dbReference>
<dbReference type="RefSeq" id="WP_170123057.1">
    <property type="nucleotide sequence ID" value="NZ_NOKA02000013.1"/>
</dbReference>
<gene>
    <name evidence="1" type="ORF">C8E03_11333</name>
</gene>
<name>A0A318EHU1_9FIRM</name>
<reference evidence="1 2" key="1">
    <citation type="submission" date="2018-05" db="EMBL/GenBank/DDBJ databases">
        <title>Genomic Encyclopedia of Type Strains, Phase IV (KMG-IV): sequencing the most valuable type-strain genomes for metagenomic binning, comparative biology and taxonomic classification.</title>
        <authorList>
            <person name="Goeker M."/>
        </authorList>
    </citation>
    <scope>NUCLEOTIDE SEQUENCE [LARGE SCALE GENOMIC DNA]</scope>
    <source>
        <strain evidence="1 2">DSM 28816</strain>
    </source>
</reference>
<organism evidence="1 2">
    <name type="scientific">Lachnotalea glycerini</name>
    <dbReference type="NCBI Taxonomy" id="1763509"/>
    <lineage>
        <taxon>Bacteria</taxon>
        <taxon>Bacillati</taxon>
        <taxon>Bacillota</taxon>
        <taxon>Clostridia</taxon>
        <taxon>Lachnospirales</taxon>
        <taxon>Lachnospiraceae</taxon>
        <taxon>Lachnotalea</taxon>
    </lineage>
</organism>
<comment type="caution">
    <text evidence="1">The sequence shown here is derived from an EMBL/GenBank/DDBJ whole genome shotgun (WGS) entry which is preliminary data.</text>
</comment>
<dbReference type="AlphaFoldDB" id="A0A318EHU1"/>
<accession>A0A318EHU1</accession>
<sequence>MEVYLYKCPVCNFAHQVPDYWVSFVKEPTIEYEHMSFQTGEMCENTVLNLKEDE</sequence>
<protein>
    <submittedName>
        <fullName evidence="1">Uncharacterized protein</fullName>
    </submittedName>
</protein>
<dbReference type="Proteomes" id="UP000247523">
    <property type="component" value="Unassembled WGS sequence"/>
</dbReference>
<proteinExistence type="predicted"/>